<evidence type="ECO:0000256" key="1">
    <source>
        <dbReference type="SAM" id="SignalP"/>
    </source>
</evidence>
<protein>
    <recommendedName>
        <fullName evidence="2">DUF4440 domain-containing protein</fullName>
    </recommendedName>
</protein>
<dbReference type="Proteomes" id="UP000002432">
    <property type="component" value="Chromosome"/>
</dbReference>
<proteinExistence type="predicted"/>
<dbReference type="OrthoDB" id="7201546at2"/>
<evidence type="ECO:0000313" key="3">
    <source>
        <dbReference type="EMBL" id="ABF41193.1"/>
    </source>
</evidence>
<dbReference type="EnsemblBacteria" id="ABF41193">
    <property type="protein sequence ID" value="ABF41193"/>
    <property type="gene ID" value="Acid345_2192"/>
</dbReference>
<dbReference type="Pfam" id="PF14534">
    <property type="entry name" value="DUF4440"/>
    <property type="match status" value="1"/>
</dbReference>
<name>Q1IPK7_KORVE</name>
<evidence type="ECO:0000313" key="4">
    <source>
        <dbReference type="Proteomes" id="UP000002432"/>
    </source>
</evidence>
<dbReference type="KEGG" id="aba:Acid345_2192"/>
<sequence>MVRRALWIGLMLLLGCAAFAQKPEDVLLKADRDFSHDVQTKRLEGFLPWIAPGIVTFGSTNLKGLDEVRKTWKEAFDDADFQLSWEPAKAEMFPSGTMGYTTGRFTILDKAMAGPTVTKGTYLTVWQKQKDGSWKVLADGGSPDEPVWKE</sequence>
<feature type="domain" description="DUF4440" evidence="2">
    <location>
        <begin position="28"/>
        <end position="136"/>
    </location>
</feature>
<keyword evidence="4" id="KW-1185">Reference proteome</keyword>
<dbReference type="SUPFAM" id="SSF54427">
    <property type="entry name" value="NTF2-like"/>
    <property type="match status" value="1"/>
</dbReference>
<dbReference type="STRING" id="204669.Acid345_2192"/>
<dbReference type="InterPro" id="IPR027843">
    <property type="entry name" value="DUF4440"/>
</dbReference>
<keyword evidence="1" id="KW-0732">Signal</keyword>
<accession>Q1IPK7</accession>
<dbReference type="AlphaFoldDB" id="Q1IPK7"/>
<dbReference type="Gene3D" id="3.10.450.50">
    <property type="match status" value="1"/>
</dbReference>
<organism evidence="3 4">
    <name type="scientific">Koribacter versatilis (strain Ellin345)</name>
    <dbReference type="NCBI Taxonomy" id="204669"/>
    <lineage>
        <taxon>Bacteria</taxon>
        <taxon>Pseudomonadati</taxon>
        <taxon>Acidobacteriota</taxon>
        <taxon>Terriglobia</taxon>
        <taxon>Terriglobales</taxon>
        <taxon>Candidatus Korobacteraceae</taxon>
        <taxon>Candidatus Korobacter</taxon>
    </lineage>
</organism>
<dbReference type="RefSeq" id="WP_011522994.1">
    <property type="nucleotide sequence ID" value="NC_008009.1"/>
</dbReference>
<dbReference type="PROSITE" id="PS51257">
    <property type="entry name" value="PROKAR_LIPOPROTEIN"/>
    <property type="match status" value="1"/>
</dbReference>
<dbReference type="eggNOG" id="COG4319">
    <property type="taxonomic scope" value="Bacteria"/>
</dbReference>
<evidence type="ECO:0000259" key="2">
    <source>
        <dbReference type="Pfam" id="PF14534"/>
    </source>
</evidence>
<dbReference type="HOGENOM" id="CLU_145986_0_0_0"/>
<dbReference type="EMBL" id="CP000360">
    <property type="protein sequence ID" value="ABF41193.1"/>
    <property type="molecule type" value="Genomic_DNA"/>
</dbReference>
<feature type="signal peptide" evidence="1">
    <location>
        <begin position="1"/>
        <end position="20"/>
    </location>
</feature>
<feature type="chain" id="PRO_5004191036" description="DUF4440 domain-containing protein" evidence="1">
    <location>
        <begin position="21"/>
        <end position="150"/>
    </location>
</feature>
<dbReference type="InterPro" id="IPR032710">
    <property type="entry name" value="NTF2-like_dom_sf"/>
</dbReference>
<gene>
    <name evidence="3" type="ordered locus">Acid345_2192</name>
</gene>
<reference evidence="3 4" key="1">
    <citation type="journal article" date="2009" name="Appl. Environ. Microbiol.">
        <title>Three genomes from the phylum Acidobacteria provide insight into the lifestyles of these microorganisms in soils.</title>
        <authorList>
            <person name="Ward N.L."/>
            <person name="Challacombe J.F."/>
            <person name="Janssen P.H."/>
            <person name="Henrissat B."/>
            <person name="Coutinho P.M."/>
            <person name="Wu M."/>
            <person name="Xie G."/>
            <person name="Haft D.H."/>
            <person name="Sait M."/>
            <person name="Badger J."/>
            <person name="Barabote R.D."/>
            <person name="Bradley B."/>
            <person name="Brettin T.S."/>
            <person name="Brinkac L.M."/>
            <person name="Bruce D."/>
            <person name="Creasy T."/>
            <person name="Daugherty S.C."/>
            <person name="Davidsen T.M."/>
            <person name="DeBoy R.T."/>
            <person name="Detter J.C."/>
            <person name="Dodson R.J."/>
            <person name="Durkin A.S."/>
            <person name="Ganapathy A."/>
            <person name="Gwinn-Giglio M."/>
            <person name="Han C.S."/>
            <person name="Khouri H."/>
            <person name="Kiss H."/>
            <person name="Kothari S.P."/>
            <person name="Madupu R."/>
            <person name="Nelson K.E."/>
            <person name="Nelson W.C."/>
            <person name="Paulsen I."/>
            <person name="Penn K."/>
            <person name="Ren Q."/>
            <person name="Rosovitz M.J."/>
            <person name="Selengut J.D."/>
            <person name="Shrivastava S."/>
            <person name="Sullivan S.A."/>
            <person name="Tapia R."/>
            <person name="Thompson L.S."/>
            <person name="Watkins K.L."/>
            <person name="Yang Q."/>
            <person name="Yu C."/>
            <person name="Zafar N."/>
            <person name="Zhou L."/>
            <person name="Kuske C.R."/>
        </authorList>
    </citation>
    <scope>NUCLEOTIDE SEQUENCE [LARGE SCALE GENOMIC DNA]</scope>
    <source>
        <strain evidence="3 4">Ellin345</strain>
    </source>
</reference>